<dbReference type="EMBL" id="JARJCN010000007">
    <property type="protein sequence ID" value="KAJ7099505.1"/>
    <property type="molecule type" value="Genomic_DNA"/>
</dbReference>
<gene>
    <name evidence="2" type="ORF">B0H15DRAFT_771204</name>
</gene>
<dbReference type="InterPro" id="IPR029058">
    <property type="entry name" value="AB_hydrolase_fold"/>
</dbReference>
<accession>A0AAD6UK68</accession>
<evidence type="ECO:0000313" key="2">
    <source>
        <dbReference type="EMBL" id="KAJ7099505.1"/>
    </source>
</evidence>
<organism evidence="2 3">
    <name type="scientific">Mycena belliarum</name>
    <dbReference type="NCBI Taxonomy" id="1033014"/>
    <lineage>
        <taxon>Eukaryota</taxon>
        <taxon>Fungi</taxon>
        <taxon>Dikarya</taxon>
        <taxon>Basidiomycota</taxon>
        <taxon>Agaricomycotina</taxon>
        <taxon>Agaricomycetes</taxon>
        <taxon>Agaricomycetidae</taxon>
        <taxon>Agaricales</taxon>
        <taxon>Marasmiineae</taxon>
        <taxon>Mycenaceae</taxon>
        <taxon>Mycena</taxon>
    </lineage>
</organism>
<keyword evidence="3" id="KW-1185">Reference proteome</keyword>
<dbReference type="PANTHER" id="PTHR11614">
    <property type="entry name" value="PHOSPHOLIPASE-RELATED"/>
    <property type="match status" value="1"/>
</dbReference>
<dbReference type="GO" id="GO:0016787">
    <property type="term" value="F:hydrolase activity"/>
    <property type="evidence" value="ECO:0007669"/>
    <property type="project" value="UniProtKB-KW"/>
</dbReference>
<dbReference type="AlphaFoldDB" id="A0AAD6UK68"/>
<comment type="caution">
    <text evidence="2">The sequence shown here is derived from an EMBL/GenBank/DDBJ whole genome shotgun (WGS) entry which is preliminary data.</text>
</comment>
<dbReference type="Proteomes" id="UP001222325">
    <property type="component" value="Unassembled WGS sequence"/>
</dbReference>
<dbReference type="Pfam" id="PF12146">
    <property type="entry name" value="Hydrolase_4"/>
    <property type="match status" value="1"/>
</dbReference>
<evidence type="ECO:0000259" key="1">
    <source>
        <dbReference type="Pfam" id="PF12146"/>
    </source>
</evidence>
<proteinExistence type="predicted"/>
<evidence type="ECO:0000313" key="3">
    <source>
        <dbReference type="Proteomes" id="UP001222325"/>
    </source>
</evidence>
<protein>
    <submittedName>
        <fullName evidence="2">Alpha/Beta hydrolase protein</fullName>
    </submittedName>
</protein>
<dbReference type="InterPro" id="IPR022742">
    <property type="entry name" value="Hydrolase_4"/>
</dbReference>
<dbReference type="SUPFAM" id="SSF53474">
    <property type="entry name" value="alpha/beta-Hydrolases"/>
    <property type="match status" value="1"/>
</dbReference>
<dbReference type="InterPro" id="IPR051044">
    <property type="entry name" value="MAG_DAG_Lipase"/>
</dbReference>
<sequence>MTSDAYTEAWLAGPQKTQFYTRTYLAPPASSKAVLVFIHGFAEHIGRYTEAHPQLAAAGVNVFTFDERGFGKTALDEEHKSKSSAYGKTSGEDQMDDICWAIEHARSTFPELPVFLCGHSMGGGEVLNFPIRRADAAKVLAGVIACSPIVRQTKPSSKVQRWLGGKVAMVTPYMTIPAPLDFGHLTHDAAYNKMCETDPLAQLKGSLRGISDMLNWGDELLLKTHKNWPKALPVLFLHGTGDQITCHAAATEFYDKIVSDDKNMIYYEDGFHELLHEPAHREKMLADMVAFVEAHLPKSAAPASVAPESKIVEAKL</sequence>
<name>A0AAD6UK68_9AGAR</name>
<reference evidence="2" key="1">
    <citation type="submission" date="2023-03" db="EMBL/GenBank/DDBJ databases">
        <title>Massive genome expansion in bonnet fungi (Mycena s.s.) driven by repeated elements and novel gene families across ecological guilds.</title>
        <authorList>
            <consortium name="Lawrence Berkeley National Laboratory"/>
            <person name="Harder C.B."/>
            <person name="Miyauchi S."/>
            <person name="Viragh M."/>
            <person name="Kuo A."/>
            <person name="Thoen E."/>
            <person name="Andreopoulos B."/>
            <person name="Lu D."/>
            <person name="Skrede I."/>
            <person name="Drula E."/>
            <person name="Henrissat B."/>
            <person name="Morin E."/>
            <person name="Kohler A."/>
            <person name="Barry K."/>
            <person name="LaButti K."/>
            <person name="Morin E."/>
            <person name="Salamov A."/>
            <person name="Lipzen A."/>
            <person name="Mereny Z."/>
            <person name="Hegedus B."/>
            <person name="Baldrian P."/>
            <person name="Stursova M."/>
            <person name="Weitz H."/>
            <person name="Taylor A."/>
            <person name="Grigoriev I.V."/>
            <person name="Nagy L.G."/>
            <person name="Martin F."/>
            <person name="Kauserud H."/>
        </authorList>
    </citation>
    <scope>NUCLEOTIDE SEQUENCE</scope>
    <source>
        <strain evidence="2">CBHHK173m</strain>
    </source>
</reference>
<keyword evidence="2" id="KW-0378">Hydrolase</keyword>
<dbReference type="Gene3D" id="3.40.50.1820">
    <property type="entry name" value="alpha/beta hydrolase"/>
    <property type="match status" value="1"/>
</dbReference>
<feature type="domain" description="Serine aminopeptidase S33" evidence="1">
    <location>
        <begin position="30"/>
        <end position="278"/>
    </location>
</feature>